<feature type="domain" description="Orn/DAP/Arg decarboxylase 2 N-terminal" evidence="9">
    <location>
        <begin position="37"/>
        <end position="287"/>
    </location>
</feature>
<organism evidence="10 11">
    <name type="scientific">Kutzneria kofuensis</name>
    <dbReference type="NCBI Taxonomy" id="103725"/>
    <lineage>
        <taxon>Bacteria</taxon>
        <taxon>Bacillati</taxon>
        <taxon>Actinomycetota</taxon>
        <taxon>Actinomycetes</taxon>
        <taxon>Pseudonocardiales</taxon>
        <taxon>Pseudonocardiaceae</taxon>
        <taxon>Kutzneria</taxon>
    </lineage>
</organism>
<evidence type="ECO:0000313" key="11">
    <source>
        <dbReference type="Proteomes" id="UP000585638"/>
    </source>
</evidence>
<dbReference type="InterPro" id="IPR022644">
    <property type="entry name" value="De-COase2_N"/>
</dbReference>
<dbReference type="GO" id="GO:0008836">
    <property type="term" value="F:diaminopimelate decarboxylase activity"/>
    <property type="evidence" value="ECO:0007669"/>
    <property type="project" value="UniProtKB-EC"/>
</dbReference>
<feature type="active site" description="Proton donor" evidence="6">
    <location>
        <position position="356"/>
    </location>
</feature>
<dbReference type="Proteomes" id="UP000585638">
    <property type="component" value="Unassembled WGS sequence"/>
</dbReference>
<comment type="cofactor">
    <cofactor evidence="1 6">
        <name>pyridoxal 5'-phosphate</name>
        <dbReference type="ChEBI" id="CHEBI:597326"/>
    </cofactor>
</comment>
<feature type="domain" description="Orn/DAP/Arg decarboxylase 2 C-terminal" evidence="8">
    <location>
        <begin position="31"/>
        <end position="383"/>
    </location>
</feature>
<dbReference type="EMBL" id="JACHIR010000001">
    <property type="protein sequence ID" value="MBB5896506.1"/>
    <property type="molecule type" value="Genomic_DNA"/>
</dbReference>
<evidence type="ECO:0000256" key="6">
    <source>
        <dbReference type="PIRSR" id="PIRSR600183-50"/>
    </source>
</evidence>
<dbReference type="SUPFAM" id="SSF51419">
    <property type="entry name" value="PLP-binding barrel"/>
    <property type="match status" value="1"/>
</dbReference>
<dbReference type="AlphaFoldDB" id="A0A7W9KPU5"/>
<dbReference type="InterPro" id="IPR029066">
    <property type="entry name" value="PLP-binding_barrel"/>
</dbReference>
<evidence type="ECO:0000259" key="8">
    <source>
        <dbReference type="Pfam" id="PF00278"/>
    </source>
</evidence>
<comment type="caution">
    <text evidence="10">The sequence shown here is derived from an EMBL/GenBank/DDBJ whole genome shotgun (WGS) entry which is preliminary data.</text>
</comment>
<sequence>MTPADSPRDADLGLDPALLEDIARDYGTPAYVYDLDAVRAAYIALTADLPQPSDLLYSLKANPHPAVVEALVAVGAGAEVSSSGELAVALAAGCPPRHVLYTGPGKTADEVRTALAAGVRLFSVESPGDRARVEQACELLDVTVDVLVRLNYPRASAGGSLRMTGRPTAFGVDVGDAGAVTALLRPGRRVRPVGTHTFFATNVADEQDLRAEFHNALAVVRAVGGDGFAPTVLALGGGFSAPNARPGTLPRYHSLRADLAEQLDVAFPAWRSGVPRVLFESGRHLTATSGTLLTTVLDTKRSGDRTFVVLDAGVNVLGGMTGLGRLRAPDAQARVVGRTDRPDEPEQRVTLVGPLCTPLDVLSTTATIAAPRRGQLLAIPNVGAYGTTASLLAFLSRPAPVEVIVDHGVVRRAERLVLHSEEVHPDSQ</sequence>
<protein>
    <submittedName>
        <fullName evidence="10">Diaminopimelate decarboxylase</fullName>
        <ecNumber evidence="10">4.1.1.20</ecNumber>
    </submittedName>
</protein>
<proteinExistence type="inferred from homology"/>
<evidence type="ECO:0000256" key="3">
    <source>
        <dbReference type="ARBA" id="ARBA00022898"/>
    </source>
</evidence>
<keyword evidence="2" id="KW-0210">Decarboxylase</keyword>
<keyword evidence="4" id="KW-0457">Lysine biosynthesis</keyword>
<dbReference type="RefSeq" id="WP_184868148.1">
    <property type="nucleotide sequence ID" value="NZ_BAAAWY010000016.1"/>
</dbReference>
<evidence type="ECO:0000256" key="1">
    <source>
        <dbReference type="ARBA" id="ARBA00001933"/>
    </source>
</evidence>
<dbReference type="SUPFAM" id="SSF50621">
    <property type="entry name" value="Alanine racemase C-terminal domain-like"/>
    <property type="match status" value="1"/>
</dbReference>
<dbReference type="Gene3D" id="3.20.20.10">
    <property type="entry name" value="Alanine racemase"/>
    <property type="match status" value="1"/>
</dbReference>
<name>A0A7W9KPU5_9PSEU</name>
<gene>
    <name evidence="10" type="ORF">BJ998_007702</name>
</gene>
<evidence type="ECO:0000313" key="10">
    <source>
        <dbReference type="EMBL" id="MBB5896506.1"/>
    </source>
</evidence>
<dbReference type="Pfam" id="PF02784">
    <property type="entry name" value="Orn_Arg_deC_N"/>
    <property type="match status" value="1"/>
</dbReference>
<evidence type="ECO:0000256" key="2">
    <source>
        <dbReference type="ARBA" id="ARBA00022793"/>
    </source>
</evidence>
<dbReference type="InterPro" id="IPR009006">
    <property type="entry name" value="Ala_racemase/Decarboxylase_C"/>
</dbReference>
<accession>A0A7W9KPU5</accession>
<keyword evidence="4" id="KW-0028">Amino-acid biosynthesis</keyword>
<dbReference type="PRINTS" id="PR01179">
    <property type="entry name" value="ODADCRBXLASE"/>
</dbReference>
<dbReference type="InterPro" id="IPR000183">
    <property type="entry name" value="Orn/DAP/Arg_de-COase"/>
</dbReference>
<comment type="similarity">
    <text evidence="7">Belongs to the Orn/Lys/Arg decarboxylase class-II family.</text>
</comment>
<feature type="modified residue" description="N6-(pyridoxal phosphate)lysine" evidence="6">
    <location>
        <position position="60"/>
    </location>
</feature>
<keyword evidence="5 10" id="KW-0456">Lyase</keyword>
<dbReference type="GO" id="GO:0009089">
    <property type="term" value="P:lysine biosynthetic process via diaminopimelate"/>
    <property type="evidence" value="ECO:0007669"/>
    <property type="project" value="InterPro"/>
</dbReference>
<dbReference type="PANTHER" id="PTHR43727">
    <property type="entry name" value="DIAMINOPIMELATE DECARBOXYLASE"/>
    <property type="match status" value="1"/>
</dbReference>
<evidence type="ECO:0000256" key="5">
    <source>
        <dbReference type="ARBA" id="ARBA00023239"/>
    </source>
</evidence>
<dbReference type="EC" id="4.1.1.20" evidence="10"/>
<reference evidence="10 11" key="1">
    <citation type="submission" date="2020-08" db="EMBL/GenBank/DDBJ databases">
        <title>Sequencing the genomes of 1000 actinobacteria strains.</title>
        <authorList>
            <person name="Klenk H.-P."/>
        </authorList>
    </citation>
    <scope>NUCLEOTIDE SEQUENCE [LARGE SCALE GENOMIC DNA]</scope>
    <source>
        <strain evidence="10 11">DSM 43851</strain>
    </source>
</reference>
<dbReference type="InterPro" id="IPR002986">
    <property type="entry name" value="DAP_deCOOHase_LysA"/>
</dbReference>
<dbReference type="PANTHER" id="PTHR43727:SF2">
    <property type="entry name" value="GROUP IV DECARBOXYLASE"/>
    <property type="match status" value="1"/>
</dbReference>
<evidence type="ECO:0000259" key="9">
    <source>
        <dbReference type="Pfam" id="PF02784"/>
    </source>
</evidence>
<keyword evidence="3 6" id="KW-0663">Pyridoxal phosphate</keyword>
<evidence type="ECO:0000256" key="4">
    <source>
        <dbReference type="ARBA" id="ARBA00023154"/>
    </source>
</evidence>
<dbReference type="InterPro" id="IPR022643">
    <property type="entry name" value="De-COase2_C"/>
</dbReference>
<dbReference type="Pfam" id="PF00278">
    <property type="entry name" value="Orn_DAP_Arg_deC"/>
    <property type="match status" value="1"/>
</dbReference>
<dbReference type="PRINTS" id="PR01181">
    <property type="entry name" value="DAPDCRBXLASE"/>
</dbReference>
<dbReference type="Gene3D" id="2.40.37.10">
    <property type="entry name" value="Lyase, Ornithine Decarboxylase, Chain A, domain 1"/>
    <property type="match status" value="1"/>
</dbReference>
<keyword evidence="11" id="KW-1185">Reference proteome</keyword>
<evidence type="ECO:0000256" key="7">
    <source>
        <dbReference type="RuleBase" id="RU003737"/>
    </source>
</evidence>